<dbReference type="InterPro" id="IPR018490">
    <property type="entry name" value="cNMP-bd_dom_sf"/>
</dbReference>
<dbReference type="InterPro" id="IPR000595">
    <property type="entry name" value="cNMP-bd_dom"/>
</dbReference>
<feature type="domain" description="Rhodanese" evidence="2">
    <location>
        <begin position="259"/>
        <end position="343"/>
    </location>
</feature>
<dbReference type="Proteomes" id="UP000060487">
    <property type="component" value="Unassembled WGS sequence"/>
</dbReference>
<protein>
    <submittedName>
        <fullName evidence="3">Rhodanese Homology Domain (RHOD)-containing protein</fullName>
        <ecNumber evidence="3">2.8.1.1</ecNumber>
    </submittedName>
</protein>
<dbReference type="CDD" id="cd00158">
    <property type="entry name" value="RHOD"/>
    <property type="match status" value="1"/>
</dbReference>
<dbReference type="EMBL" id="LNQR01000056">
    <property type="protein sequence ID" value="KWT86799.1"/>
    <property type="molecule type" value="Genomic_DNA"/>
</dbReference>
<dbReference type="SUPFAM" id="SSF52821">
    <property type="entry name" value="Rhodanese/Cell cycle control phosphatase"/>
    <property type="match status" value="1"/>
</dbReference>
<organism evidence="3 4">
    <name type="scientific">Candidatus Magnetominusculus xianensis</name>
    <dbReference type="NCBI Taxonomy" id="1748249"/>
    <lineage>
        <taxon>Bacteria</taxon>
        <taxon>Pseudomonadati</taxon>
        <taxon>Nitrospirota</taxon>
        <taxon>Nitrospiria</taxon>
        <taxon>Nitrospirales</taxon>
        <taxon>Nitrospiraceae</taxon>
        <taxon>Candidatus Magnetominusculus</taxon>
    </lineage>
</organism>
<dbReference type="SUPFAM" id="SSF51206">
    <property type="entry name" value="cAMP-binding domain-like"/>
    <property type="match status" value="2"/>
</dbReference>
<keyword evidence="3" id="KW-0808">Transferase</keyword>
<dbReference type="PANTHER" id="PTHR43031">
    <property type="entry name" value="FAD-DEPENDENT OXIDOREDUCTASE"/>
    <property type="match status" value="1"/>
</dbReference>
<keyword evidence="4" id="KW-1185">Reference proteome</keyword>
<dbReference type="SMART" id="SM00450">
    <property type="entry name" value="RHOD"/>
    <property type="match status" value="1"/>
</dbReference>
<evidence type="ECO:0000313" key="4">
    <source>
        <dbReference type="Proteomes" id="UP000060487"/>
    </source>
</evidence>
<dbReference type="PROSITE" id="PS50042">
    <property type="entry name" value="CNMP_BINDING_3"/>
    <property type="match status" value="2"/>
</dbReference>
<feature type="domain" description="Cyclic nucleotide-binding" evidence="1">
    <location>
        <begin position="138"/>
        <end position="242"/>
    </location>
</feature>
<sequence>MVIKEFIKELKQCHSMFHAISERALMESLQVFRTFELREGESASIGGFHGDLLFVVIGRVGVDGGKKELTPGDTLNKPLLLPELPKLLTITAIEDSWLCHLDVDTFSYLSGLEETFDDIRRGAKYDAALLDKMRLSTAFRRLPIEYIEDAVKSITEVDVKAGEEIISDGKDIKAFYVLAEGRAEVLRLNPESGEIEKTEELGPGDEIGEEAIIMAAKSPCTVKMLEDGCVYAMDVQMFREILQKPLLAEVAHEVAVAMYKSGIAFIDVRFVEEYDEAHIVGCVNIPLFDLMKRRAEFDTGKQYVVYCRSGRRSAVAAFKLKQLNINAVSLKGGIKAWPYNDLLEPVS</sequence>
<dbReference type="Pfam" id="PF00027">
    <property type="entry name" value="cNMP_binding"/>
    <property type="match status" value="1"/>
</dbReference>
<dbReference type="InterPro" id="IPR036873">
    <property type="entry name" value="Rhodanese-like_dom_sf"/>
</dbReference>
<dbReference type="Gene3D" id="2.60.120.10">
    <property type="entry name" value="Jelly Rolls"/>
    <property type="match status" value="1"/>
</dbReference>
<dbReference type="InterPro" id="IPR001763">
    <property type="entry name" value="Rhodanese-like_dom"/>
</dbReference>
<reference evidence="3 4" key="1">
    <citation type="submission" date="2015-11" db="EMBL/GenBank/DDBJ databases">
        <authorList>
            <person name="Lin W."/>
        </authorList>
    </citation>
    <scope>NUCLEOTIDE SEQUENCE [LARGE SCALE GENOMIC DNA]</scope>
    <source>
        <strain evidence="3 4">HCH-1</strain>
    </source>
</reference>
<gene>
    <name evidence="3" type="ORF">ASN18_1522</name>
</gene>
<dbReference type="RefSeq" id="WP_085052143.1">
    <property type="nucleotide sequence ID" value="NZ_LNQR01000056.1"/>
</dbReference>
<dbReference type="InterPro" id="IPR050229">
    <property type="entry name" value="GlpE_sulfurtransferase"/>
</dbReference>
<accession>A0ABR5SFR2</accession>
<comment type="caution">
    <text evidence="3">The sequence shown here is derived from an EMBL/GenBank/DDBJ whole genome shotgun (WGS) entry which is preliminary data.</text>
</comment>
<dbReference type="Gene3D" id="3.40.250.10">
    <property type="entry name" value="Rhodanese-like domain"/>
    <property type="match status" value="1"/>
</dbReference>
<evidence type="ECO:0000259" key="1">
    <source>
        <dbReference type="PROSITE" id="PS50042"/>
    </source>
</evidence>
<dbReference type="SMART" id="SM00100">
    <property type="entry name" value="cNMP"/>
    <property type="match status" value="1"/>
</dbReference>
<dbReference type="PANTHER" id="PTHR43031:SF1">
    <property type="entry name" value="PYRIDINE NUCLEOTIDE-DISULPHIDE OXIDOREDUCTASE"/>
    <property type="match status" value="1"/>
</dbReference>
<evidence type="ECO:0000259" key="2">
    <source>
        <dbReference type="PROSITE" id="PS50206"/>
    </source>
</evidence>
<dbReference type="CDD" id="cd00038">
    <property type="entry name" value="CAP_ED"/>
    <property type="match status" value="1"/>
</dbReference>
<dbReference type="Pfam" id="PF00581">
    <property type="entry name" value="Rhodanese"/>
    <property type="match status" value="1"/>
</dbReference>
<feature type="domain" description="Cyclic nucleotide-binding" evidence="1">
    <location>
        <begin position="16"/>
        <end position="109"/>
    </location>
</feature>
<proteinExistence type="predicted"/>
<dbReference type="PROSITE" id="PS50206">
    <property type="entry name" value="RHODANESE_3"/>
    <property type="match status" value="1"/>
</dbReference>
<evidence type="ECO:0000313" key="3">
    <source>
        <dbReference type="EMBL" id="KWT86799.1"/>
    </source>
</evidence>
<dbReference type="InterPro" id="IPR014710">
    <property type="entry name" value="RmlC-like_jellyroll"/>
</dbReference>
<name>A0ABR5SFR2_9BACT</name>
<dbReference type="EC" id="2.8.1.1" evidence="3"/>
<dbReference type="GO" id="GO:0004792">
    <property type="term" value="F:thiosulfate-cyanide sulfurtransferase activity"/>
    <property type="evidence" value="ECO:0007669"/>
    <property type="project" value="UniProtKB-EC"/>
</dbReference>